<name>L8E7U7_HUMAN</name>
<dbReference type="EMBL" id="HF583717">
    <property type="protein sequence ID" value="CCQ43214.1"/>
    <property type="molecule type" value="Genomic_DNA"/>
</dbReference>
<evidence type="ECO:0000313" key="1">
    <source>
        <dbReference type="EMBL" id="CCQ43214.1"/>
    </source>
</evidence>
<proteinExistence type="predicted"/>
<dbReference type="ChiTaRS" id="ZFX">
    <property type="organism name" value="human"/>
</dbReference>
<reference evidence="1" key="1">
    <citation type="journal article" date="2013" name="PLoS ONE">
        <title>Direct detection of alternative open reading frames translation products in human significantly expands the proteome.</title>
        <authorList>
            <person name="Vanderperre B."/>
            <person name="Lucier J.-F."/>
            <person name="Motard J."/>
            <person name="Tremblay G."/>
            <person name="Vanderperre S."/>
            <person name="Wisztorski M."/>
            <person name="Salzet M."/>
            <person name="Boisvert F.-M."/>
            <person name="Roucou X."/>
        </authorList>
    </citation>
    <scope>NUCLEOTIDE SEQUENCE</scope>
</reference>
<protein>
    <submittedName>
        <fullName evidence="1">Alternative protein ZFX</fullName>
    </submittedName>
</protein>
<gene>
    <name evidence="1" type="primary">ZFX</name>
</gene>
<dbReference type="AlphaFoldDB" id="L8E7U7"/>
<accession>L8E7U7</accession>
<dbReference type="OrthoDB" id="3561125at2759"/>
<organism evidence="1">
    <name type="scientific">Homo sapiens</name>
    <name type="common">Human</name>
    <dbReference type="NCBI Taxonomy" id="9606"/>
    <lineage>
        <taxon>Eukaryota</taxon>
        <taxon>Metazoa</taxon>
        <taxon>Chordata</taxon>
        <taxon>Craniata</taxon>
        <taxon>Vertebrata</taxon>
        <taxon>Euteleostomi</taxon>
        <taxon>Mammalia</taxon>
        <taxon>Eutheria</taxon>
        <taxon>Euarchontoglires</taxon>
        <taxon>Primates</taxon>
        <taxon>Haplorrhini</taxon>
        <taxon>Catarrhini</taxon>
        <taxon>Hominidae</taxon>
        <taxon>Homo</taxon>
    </lineage>
</organism>
<sequence length="52" mass="5903">MLQQQRQPPPCTSSKWMTMKSKPSCRLHGQQLMVIILMELKTGMALQVPSCT</sequence>